<feature type="compositionally biased region" description="Low complexity" evidence="1">
    <location>
        <begin position="274"/>
        <end position="286"/>
    </location>
</feature>
<protein>
    <submittedName>
        <fullName evidence="2">Uncharacterized protein</fullName>
    </submittedName>
</protein>
<feature type="compositionally biased region" description="Low complexity" evidence="1">
    <location>
        <begin position="161"/>
        <end position="172"/>
    </location>
</feature>
<reference evidence="2 3" key="1">
    <citation type="journal article" date="2016" name="Front. Microbiol.">
        <title>Comparative Genomics Analysis of Streptomyces Species Reveals Their Adaptation to the Marine Environment and Their Diversity at the Genomic Level.</title>
        <authorList>
            <person name="Tian X."/>
            <person name="Zhang Z."/>
            <person name="Yang T."/>
            <person name="Chen M."/>
            <person name="Li J."/>
            <person name="Chen F."/>
            <person name="Yang J."/>
            <person name="Li W."/>
            <person name="Zhang B."/>
            <person name="Zhang Z."/>
            <person name="Wu J."/>
            <person name="Zhang C."/>
            <person name="Long L."/>
            <person name="Xiao J."/>
        </authorList>
    </citation>
    <scope>NUCLEOTIDE SEQUENCE [LARGE SCALE GENOMIC DNA]</scope>
    <source>
        <strain evidence="2 3">SCSIO M10379</strain>
    </source>
</reference>
<organism evidence="2 3">
    <name type="scientific">Streptomyces qinglanensis</name>
    <dbReference type="NCBI Taxonomy" id="943816"/>
    <lineage>
        <taxon>Bacteria</taxon>
        <taxon>Bacillati</taxon>
        <taxon>Actinomycetota</taxon>
        <taxon>Actinomycetes</taxon>
        <taxon>Kitasatosporales</taxon>
        <taxon>Streptomycetaceae</taxon>
        <taxon>Streptomyces</taxon>
    </lineage>
</organism>
<gene>
    <name evidence="2" type="ORF">AN217_01140</name>
</gene>
<dbReference type="Proteomes" id="UP000175829">
    <property type="component" value="Unassembled WGS sequence"/>
</dbReference>
<accession>A0A1E7KDF3</accession>
<feature type="region of interest" description="Disordered" evidence="1">
    <location>
        <begin position="148"/>
        <end position="409"/>
    </location>
</feature>
<evidence type="ECO:0000313" key="3">
    <source>
        <dbReference type="Proteomes" id="UP000175829"/>
    </source>
</evidence>
<name>A0A1E7KDF3_9ACTN</name>
<dbReference type="EMBL" id="LJGV01000021">
    <property type="protein sequence ID" value="OEV01927.1"/>
    <property type="molecule type" value="Genomic_DNA"/>
</dbReference>
<proteinExistence type="predicted"/>
<sequence>MYNVAHQIRGSELVTSVLDRAGRTGQWVVDRTPAVVDTAVDSLESAGLALQATGTARNDADQGWTSTYNWGVAFTGASGARTVLLEGRRALRPHPNDPPDIFAAALGAARAAGAGMYGFGADPATRTAGAALQGAGMAGDYLRNRHAANQARAAEAERAQRAAQRAAAPAPQLERPSFGDPFSASDGMSVRERASGSERGRGSAGSELRRRTSSRAPEEGERRSRREGSRAPEGERRRRDSSATPQERPRAVRPPRAERDRRPPPSWNGTLPQSAAPRSTSGSSSSSEERRSRRESSRAPEGERRSRRESSRAPEGERRSRREASRAPEGERRERRSSRAPEARPARPEPVANPTVSIPVRSRQPVGEGPPRTSDSRPALRRSNTSGMTPYTQENTTRRRGGGQGGGGR</sequence>
<feature type="compositionally biased region" description="Basic and acidic residues" evidence="1">
    <location>
        <begin position="287"/>
        <end position="347"/>
    </location>
</feature>
<feature type="compositionally biased region" description="Basic and acidic residues" evidence="1">
    <location>
        <begin position="216"/>
        <end position="263"/>
    </location>
</feature>
<comment type="caution">
    <text evidence="2">The sequence shown here is derived from an EMBL/GenBank/DDBJ whole genome shotgun (WGS) entry which is preliminary data.</text>
</comment>
<feature type="compositionally biased region" description="Basic and acidic residues" evidence="1">
    <location>
        <begin position="189"/>
        <end position="201"/>
    </location>
</feature>
<dbReference type="AlphaFoldDB" id="A0A1E7KDF3"/>
<evidence type="ECO:0000313" key="2">
    <source>
        <dbReference type="EMBL" id="OEV01927.1"/>
    </source>
</evidence>
<evidence type="ECO:0000256" key="1">
    <source>
        <dbReference type="SAM" id="MobiDB-lite"/>
    </source>
</evidence>
<feature type="compositionally biased region" description="Polar residues" evidence="1">
    <location>
        <begin position="382"/>
        <end position="395"/>
    </location>
</feature>